<accession>A0A2G8RG50</accession>
<comment type="caution">
    <text evidence="2">The sequence shown here is derived from an EMBL/GenBank/DDBJ whole genome shotgun (WGS) entry which is preliminary data.</text>
</comment>
<organism evidence="2 3">
    <name type="scientific">Puniceibacterium antarcticum</name>
    <dbReference type="NCBI Taxonomy" id="1206336"/>
    <lineage>
        <taxon>Bacteria</taxon>
        <taxon>Pseudomonadati</taxon>
        <taxon>Pseudomonadota</taxon>
        <taxon>Alphaproteobacteria</taxon>
        <taxon>Rhodobacterales</taxon>
        <taxon>Paracoccaceae</taxon>
        <taxon>Puniceibacterium</taxon>
    </lineage>
</organism>
<feature type="coiled-coil region" evidence="1">
    <location>
        <begin position="24"/>
        <end position="58"/>
    </location>
</feature>
<evidence type="ECO:0000256" key="1">
    <source>
        <dbReference type="SAM" id="Coils"/>
    </source>
</evidence>
<reference evidence="2 3" key="1">
    <citation type="submission" date="2013-09" db="EMBL/GenBank/DDBJ databases">
        <title>Genome sequencing of Phaeobacter antarcticus sp. nov. SM1211.</title>
        <authorList>
            <person name="Zhang X.-Y."/>
            <person name="Liu C."/>
            <person name="Chen X.-L."/>
            <person name="Xie B.-B."/>
            <person name="Qin Q.-L."/>
            <person name="Rong J.-C."/>
            <person name="Zhang Y.-Z."/>
        </authorList>
    </citation>
    <scope>NUCLEOTIDE SEQUENCE [LARGE SCALE GENOMIC DNA]</scope>
    <source>
        <strain evidence="2 3">SM1211</strain>
    </source>
</reference>
<gene>
    <name evidence="2" type="ORF">P775_08475</name>
</gene>
<evidence type="ECO:0000313" key="3">
    <source>
        <dbReference type="Proteomes" id="UP000231259"/>
    </source>
</evidence>
<keyword evidence="3" id="KW-1185">Reference proteome</keyword>
<proteinExistence type="predicted"/>
<name>A0A2G8RG50_9RHOB</name>
<protein>
    <submittedName>
        <fullName evidence="2">Uncharacterized protein</fullName>
    </submittedName>
</protein>
<dbReference type="AlphaFoldDB" id="A0A2G8RG50"/>
<evidence type="ECO:0000313" key="2">
    <source>
        <dbReference type="EMBL" id="PIL20555.1"/>
    </source>
</evidence>
<dbReference type="EMBL" id="AWWI01000060">
    <property type="protein sequence ID" value="PIL20555.1"/>
    <property type="molecule type" value="Genomic_DNA"/>
</dbReference>
<keyword evidence="1" id="KW-0175">Coiled coil</keyword>
<sequence length="60" mass="6863">MIWPFRKPCPPPGDDRVRQAAPVIAAQERQLAELTQKREAIQREISKALDQLTGQTKENH</sequence>
<dbReference type="RefSeq" id="WP_099910502.1">
    <property type="nucleotide sequence ID" value="NZ_AWWI01000060.1"/>
</dbReference>
<dbReference type="Proteomes" id="UP000231259">
    <property type="component" value="Unassembled WGS sequence"/>
</dbReference>